<dbReference type="PANTHER" id="PTHR22916:SF3">
    <property type="entry name" value="UDP-GLCNAC:BETAGAL BETA-1,3-N-ACETYLGLUCOSAMINYLTRANSFERASE-LIKE PROTEIN 1"/>
    <property type="match status" value="1"/>
</dbReference>
<dbReference type="SUPFAM" id="SSF53448">
    <property type="entry name" value="Nucleotide-diphospho-sugar transferases"/>
    <property type="match status" value="1"/>
</dbReference>
<dbReference type="AlphaFoldDB" id="A0A250DPJ0"/>
<dbReference type="Gene3D" id="3.90.550.10">
    <property type="entry name" value="Spore Coat Polysaccharide Biosynthesis Protein SpsA, Chain A"/>
    <property type="match status" value="1"/>
</dbReference>
<dbReference type="RefSeq" id="WP_095746455.1">
    <property type="nucleotide sequence ID" value="NZ_CP023284.1"/>
</dbReference>
<dbReference type="Proteomes" id="UP000217154">
    <property type="component" value="Chromosome"/>
</dbReference>
<dbReference type="PANTHER" id="PTHR22916">
    <property type="entry name" value="GLYCOSYLTRANSFERASE"/>
    <property type="match status" value="1"/>
</dbReference>
<evidence type="ECO:0000313" key="3">
    <source>
        <dbReference type="Proteomes" id="UP000217154"/>
    </source>
</evidence>
<evidence type="ECO:0000313" key="2">
    <source>
        <dbReference type="EMBL" id="ATA56250.1"/>
    </source>
</evidence>
<evidence type="ECO:0000259" key="1">
    <source>
        <dbReference type="Pfam" id="PF00535"/>
    </source>
</evidence>
<accession>A0A250DPJ0</accession>
<proteinExistence type="predicted"/>
<protein>
    <recommendedName>
        <fullName evidence="1">Glycosyltransferase 2-like domain-containing protein</fullName>
    </recommendedName>
</protein>
<dbReference type="CDD" id="cd00761">
    <property type="entry name" value="Glyco_tranf_GTA_type"/>
    <property type="match status" value="1"/>
</dbReference>
<dbReference type="InterPro" id="IPR001173">
    <property type="entry name" value="Glyco_trans_2-like"/>
</dbReference>
<sequence length="321" mass="36262">MPLLSVVLPTFNSGEFLIETLQSLQAQTFTDFELLVMDDASTDGTWERLAAFDDPRIRRHRNACNVGLPANMNLAMAMARGTYLARVDHDDCATPDRFAKQVAFLQSNPSVTVVGSQLEHFQDQAGVTGLPLDDATIKARMVEGYDYLANQSTTGRLDFYRAHGLQFDPNLYAVDDLGFWVDCMLRGARFANLPEPLTRYRIHPGMTSRTLPRDRLYASKDRIYRRLLPLVFPRLRGRECEQLLTLYRNPGDMPQTLAHLVDLHRAAHSALSEVDTRWGQSAGECQQSILNLLNHARHAFQMQGILRPEHATVLNLILQPS</sequence>
<feature type="domain" description="Glycosyltransferase 2-like" evidence="1">
    <location>
        <begin position="5"/>
        <end position="124"/>
    </location>
</feature>
<dbReference type="Pfam" id="PF00535">
    <property type="entry name" value="Glycos_transf_2"/>
    <property type="match status" value="1"/>
</dbReference>
<dbReference type="GO" id="GO:0016758">
    <property type="term" value="F:hexosyltransferase activity"/>
    <property type="evidence" value="ECO:0007669"/>
    <property type="project" value="UniProtKB-ARBA"/>
</dbReference>
<dbReference type="InterPro" id="IPR029044">
    <property type="entry name" value="Nucleotide-diphossugar_trans"/>
</dbReference>
<reference evidence="2 3" key="1">
    <citation type="submission" date="2017-09" db="EMBL/GenBank/DDBJ databases">
        <title>The diverse metabolic capabilities of V. boronicumulans make it an excellent choice for continued studies on novel biodegradation.</title>
        <authorList>
            <person name="Sun S."/>
        </authorList>
    </citation>
    <scope>NUCLEOTIDE SEQUENCE [LARGE SCALE GENOMIC DNA]</scope>
    <source>
        <strain evidence="2 3">J1</strain>
    </source>
</reference>
<organism evidence="2 3">
    <name type="scientific">Variovorax boronicumulans</name>
    <dbReference type="NCBI Taxonomy" id="436515"/>
    <lineage>
        <taxon>Bacteria</taxon>
        <taxon>Pseudomonadati</taxon>
        <taxon>Pseudomonadota</taxon>
        <taxon>Betaproteobacteria</taxon>
        <taxon>Burkholderiales</taxon>
        <taxon>Comamonadaceae</taxon>
        <taxon>Variovorax</taxon>
    </lineage>
</organism>
<dbReference type="KEGG" id="vbo:CKY39_25690"/>
<name>A0A250DPJ0_9BURK</name>
<gene>
    <name evidence="2" type="ORF">CKY39_25690</name>
</gene>
<dbReference type="EMBL" id="CP023284">
    <property type="protein sequence ID" value="ATA56250.1"/>
    <property type="molecule type" value="Genomic_DNA"/>
</dbReference>